<dbReference type="EMBL" id="HG916852">
    <property type="protein sequence ID" value="CDM56044.1"/>
    <property type="molecule type" value="Genomic_DNA"/>
</dbReference>
<dbReference type="Proteomes" id="UP000019443">
    <property type="component" value="Chromosome"/>
</dbReference>
<dbReference type="AlphaFoldDB" id="W6R515"/>
<dbReference type="Gene3D" id="3.40.50.1820">
    <property type="entry name" value="alpha/beta hydrolase"/>
    <property type="match status" value="1"/>
</dbReference>
<dbReference type="HOGENOM" id="CLU_2344696_0_0_5"/>
<keyword evidence="2" id="KW-1185">Reference proteome</keyword>
<accession>W6R515</accession>
<sequence length="97" mass="10639">MASLTPEAHEIFGATYDSADQLWLRVHFTPSEASQAAGRAFLERTHRRIEDRDPLVGEKVAPAQVAALAIYGAPKPDSYAYLKDIRQPTLVVNASTT</sequence>
<evidence type="ECO:0000313" key="2">
    <source>
        <dbReference type="Proteomes" id="UP000019443"/>
    </source>
</evidence>
<proteinExistence type="predicted"/>
<dbReference type="KEGG" id="rhl:LPU83_0361"/>
<protein>
    <submittedName>
        <fullName evidence="1">Uncharacterized protein</fullName>
    </submittedName>
</protein>
<gene>
    <name evidence="1" type="ORF">LPU83_0361</name>
</gene>
<dbReference type="InterPro" id="IPR029058">
    <property type="entry name" value="AB_hydrolase_fold"/>
</dbReference>
<dbReference type="eggNOG" id="COG2267">
    <property type="taxonomic scope" value="Bacteria"/>
</dbReference>
<reference evidence="1" key="1">
    <citation type="submission" date="2013-11" db="EMBL/GenBank/DDBJ databases">
        <title>Draft genome sequence of the broad-host-range Rhizobium sp. LPU83 strain, a member of the low-genetic diversity Oregon-like Rhizobium sp. group.</title>
        <authorList>
            <person name="Wibberg D."/>
            <person name="Puehler A."/>
            <person name="Schlueter A."/>
        </authorList>
    </citation>
    <scope>NUCLEOTIDE SEQUENCE [LARGE SCALE GENOMIC DNA]</scope>
    <source>
        <strain evidence="1">LPU83</strain>
    </source>
</reference>
<organism evidence="1 2">
    <name type="scientific">Rhizobium favelukesii</name>
    <dbReference type="NCBI Taxonomy" id="348824"/>
    <lineage>
        <taxon>Bacteria</taxon>
        <taxon>Pseudomonadati</taxon>
        <taxon>Pseudomonadota</taxon>
        <taxon>Alphaproteobacteria</taxon>
        <taxon>Hyphomicrobiales</taxon>
        <taxon>Rhizobiaceae</taxon>
        <taxon>Rhizobium/Agrobacterium group</taxon>
        <taxon>Rhizobium</taxon>
    </lineage>
</organism>
<name>W6R515_9HYPH</name>
<dbReference type="RefSeq" id="WP_024317728.1">
    <property type="nucleotide sequence ID" value="NZ_ATTO01000062.1"/>
</dbReference>
<dbReference type="PATRIC" id="fig|348824.6.peg.377"/>
<evidence type="ECO:0000313" key="1">
    <source>
        <dbReference type="EMBL" id="CDM56044.1"/>
    </source>
</evidence>